<evidence type="ECO:0000256" key="6">
    <source>
        <dbReference type="SAM" id="Phobius"/>
    </source>
</evidence>
<evidence type="ECO:0000256" key="5">
    <source>
        <dbReference type="ARBA" id="ARBA00023136"/>
    </source>
</evidence>
<dbReference type="InterPro" id="IPR001123">
    <property type="entry name" value="LeuE-type"/>
</dbReference>
<dbReference type="Pfam" id="PF01810">
    <property type="entry name" value="LysE"/>
    <property type="match status" value="1"/>
</dbReference>
<proteinExistence type="predicted"/>
<reference evidence="7 8" key="1">
    <citation type="journal article" date="2016" name="J. Biotechnol.">
        <title>First complete genome sequence of a species in the genus Microterricola, an extremophilic cold active enzyme producing bacterial strain ERGS5:02 isolated from Sikkim Himalaya.</title>
        <authorList>
            <person name="Himanshu"/>
            <person name="Swarnkar M.K."/>
            <person name="Singh D."/>
            <person name="Kumar R."/>
        </authorList>
    </citation>
    <scope>NUCLEOTIDE SEQUENCE [LARGE SCALE GENOMIC DNA]</scope>
    <source>
        <strain evidence="7 8">ERGS5:02</strain>
    </source>
</reference>
<organism evidence="7 8">
    <name type="scientific">Microterricola viridarii</name>
    <dbReference type="NCBI Taxonomy" id="412690"/>
    <lineage>
        <taxon>Bacteria</taxon>
        <taxon>Bacillati</taxon>
        <taxon>Actinomycetota</taxon>
        <taxon>Actinomycetes</taxon>
        <taxon>Micrococcales</taxon>
        <taxon>Microbacteriaceae</taxon>
        <taxon>Microterricola</taxon>
    </lineage>
</organism>
<keyword evidence="8" id="KW-1185">Reference proteome</keyword>
<evidence type="ECO:0000313" key="7">
    <source>
        <dbReference type="EMBL" id="AMB59946.1"/>
    </source>
</evidence>
<dbReference type="PIRSF" id="PIRSF006324">
    <property type="entry name" value="LeuE"/>
    <property type="match status" value="1"/>
</dbReference>
<sequence length="254" mass="26020">MVPWPNLLAFALASIALIALPGPSVLFVIGRTLTLGRTGGLVSVLGNSLGALPALVLVSLGVGTIVAQSAALFTVIKFAGAAYLVYLGVQAIRHRKDAATTASGTNPSDASSGFPGEGLPPFATLRVAPSGNTPSEASQTRGARFGRAFRHPTTRILGEAFLVGLTNPKTIVFFVAVLPQFVDYGAGMIPLQLAELGLVFIALALIGDSLWALTAGAARDWFARSPKRLERLAGAGGAMMIGLGGVLALTGNKS</sequence>
<gene>
    <name evidence="7" type="ORF">AWU67_14995</name>
</gene>
<reference evidence="8" key="2">
    <citation type="submission" date="2016-01" db="EMBL/GenBank/DDBJ databases">
        <title>First complete genome sequence of a species in the genus Microterricola, an extremophilic cold active enzyme producing strain ERGS5:02 isolated from Sikkim Himalaya.</title>
        <authorList>
            <person name="Kumar R."/>
            <person name="Singh D."/>
            <person name="Swarnkar M.K."/>
        </authorList>
    </citation>
    <scope>NUCLEOTIDE SEQUENCE [LARGE SCALE GENOMIC DNA]</scope>
    <source>
        <strain evidence="8">ERGS5:02</strain>
    </source>
</reference>
<dbReference type="GO" id="GO:0005886">
    <property type="term" value="C:plasma membrane"/>
    <property type="evidence" value="ECO:0007669"/>
    <property type="project" value="UniProtKB-SubCell"/>
</dbReference>
<dbReference type="EMBL" id="CP014145">
    <property type="protein sequence ID" value="AMB59946.1"/>
    <property type="molecule type" value="Genomic_DNA"/>
</dbReference>
<feature type="transmembrane region" description="Helical" evidence="6">
    <location>
        <begin position="6"/>
        <end position="29"/>
    </location>
</feature>
<dbReference type="Proteomes" id="UP000058305">
    <property type="component" value="Chromosome"/>
</dbReference>
<keyword evidence="4 6" id="KW-1133">Transmembrane helix</keyword>
<dbReference type="PANTHER" id="PTHR30086:SF20">
    <property type="entry name" value="ARGININE EXPORTER PROTEIN ARGO-RELATED"/>
    <property type="match status" value="1"/>
</dbReference>
<keyword evidence="3 6" id="KW-0812">Transmembrane</keyword>
<feature type="transmembrane region" description="Helical" evidence="6">
    <location>
        <begin position="41"/>
        <end position="60"/>
    </location>
</feature>
<dbReference type="OrthoDB" id="3175972at2"/>
<accession>A0A0Y0QCS1</accession>
<keyword evidence="5 6" id="KW-0472">Membrane</keyword>
<dbReference type="PANTHER" id="PTHR30086">
    <property type="entry name" value="ARGININE EXPORTER PROTEIN ARGO"/>
    <property type="match status" value="1"/>
</dbReference>
<evidence type="ECO:0000256" key="4">
    <source>
        <dbReference type="ARBA" id="ARBA00022989"/>
    </source>
</evidence>
<protein>
    <submittedName>
        <fullName evidence="7">Lysine transporter LysE</fullName>
    </submittedName>
</protein>
<feature type="transmembrane region" description="Helical" evidence="6">
    <location>
        <begin position="229"/>
        <end position="249"/>
    </location>
</feature>
<feature type="transmembrane region" description="Helical" evidence="6">
    <location>
        <begin position="156"/>
        <end position="178"/>
    </location>
</feature>
<evidence type="ECO:0000313" key="8">
    <source>
        <dbReference type="Proteomes" id="UP000058305"/>
    </source>
</evidence>
<comment type="subcellular location">
    <subcellularLocation>
        <location evidence="1">Cell membrane</location>
        <topology evidence="1">Multi-pass membrane protein</topology>
    </subcellularLocation>
</comment>
<evidence type="ECO:0000256" key="1">
    <source>
        <dbReference type="ARBA" id="ARBA00004651"/>
    </source>
</evidence>
<dbReference type="AlphaFoldDB" id="A0A0Y0QCS1"/>
<evidence type="ECO:0000256" key="3">
    <source>
        <dbReference type="ARBA" id="ARBA00022692"/>
    </source>
</evidence>
<feature type="transmembrane region" description="Helical" evidence="6">
    <location>
        <begin position="66"/>
        <end position="86"/>
    </location>
</feature>
<feature type="transmembrane region" description="Helical" evidence="6">
    <location>
        <begin position="198"/>
        <end position="217"/>
    </location>
</feature>
<dbReference type="KEGG" id="mvd:AWU67_14995"/>
<dbReference type="RefSeq" id="WP_067230848.1">
    <property type="nucleotide sequence ID" value="NZ_CP014145.1"/>
</dbReference>
<name>A0A0Y0QCS1_9MICO</name>
<dbReference type="GO" id="GO:0015171">
    <property type="term" value="F:amino acid transmembrane transporter activity"/>
    <property type="evidence" value="ECO:0007669"/>
    <property type="project" value="TreeGrafter"/>
</dbReference>
<evidence type="ECO:0000256" key="2">
    <source>
        <dbReference type="ARBA" id="ARBA00022475"/>
    </source>
</evidence>
<keyword evidence="2" id="KW-1003">Cell membrane</keyword>